<comment type="caution">
    <text evidence="1">The sequence shown here is derived from an EMBL/GenBank/DDBJ whole genome shotgun (WGS) entry which is preliminary data.</text>
</comment>
<proteinExistence type="predicted"/>
<evidence type="ECO:0000313" key="1">
    <source>
        <dbReference type="EMBL" id="CAF1504307.1"/>
    </source>
</evidence>
<dbReference type="EMBL" id="CAJNOE010003586">
    <property type="protein sequence ID" value="CAF1504307.1"/>
    <property type="molecule type" value="Genomic_DNA"/>
</dbReference>
<accession>A0A815TD83</accession>
<gene>
    <name evidence="1" type="ORF">IZO911_LOCUS45157</name>
</gene>
<protein>
    <submittedName>
        <fullName evidence="1">Uncharacterized protein</fullName>
    </submittedName>
</protein>
<evidence type="ECO:0000313" key="2">
    <source>
        <dbReference type="Proteomes" id="UP000663860"/>
    </source>
</evidence>
<organism evidence="1 2">
    <name type="scientific">Adineta steineri</name>
    <dbReference type="NCBI Taxonomy" id="433720"/>
    <lineage>
        <taxon>Eukaryota</taxon>
        <taxon>Metazoa</taxon>
        <taxon>Spiralia</taxon>
        <taxon>Gnathifera</taxon>
        <taxon>Rotifera</taxon>
        <taxon>Eurotatoria</taxon>
        <taxon>Bdelloidea</taxon>
        <taxon>Adinetida</taxon>
        <taxon>Adinetidae</taxon>
        <taxon>Adineta</taxon>
    </lineage>
</organism>
<reference evidence="1" key="1">
    <citation type="submission" date="2021-02" db="EMBL/GenBank/DDBJ databases">
        <authorList>
            <person name="Nowell W R."/>
        </authorList>
    </citation>
    <scope>NUCLEOTIDE SEQUENCE</scope>
</reference>
<sequence length="21" mass="2376">ERKYIGDGCSDACFMANFNSF</sequence>
<dbReference type="Proteomes" id="UP000663860">
    <property type="component" value="Unassembled WGS sequence"/>
</dbReference>
<dbReference type="AlphaFoldDB" id="A0A815TD83"/>
<name>A0A815TD83_9BILA</name>
<feature type="non-terminal residue" evidence="1">
    <location>
        <position position="1"/>
    </location>
</feature>